<dbReference type="InterPro" id="IPR011049">
    <property type="entry name" value="Serralysin-like_metalloprot_C"/>
</dbReference>
<keyword evidence="4" id="KW-1185">Reference proteome</keyword>
<name>A0A7W6IET3_9HYPH</name>
<evidence type="ECO:0000313" key="3">
    <source>
        <dbReference type="EMBL" id="MBB4039580.1"/>
    </source>
</evidence>
<gene>
    <name evidence="3" type="ORF">GGR34_001222</name>
</gene>
<evidence type="ECO:0000256" key="1">
    <source>
        <dbReference type="ARBA" id="ARBA00004613"/>
    </source>
</evidence>
<dbReference type="InterPro" id="IPR018511">
    <property type="entry name" value="Hemolysin-typ_Ca-bd_CS"/>
</dbReference>
<accession>A0A7W6IET3</accession>
<dbReference type="PRINTS" id="PR00313">
    <property type="entry name" value="CABNDNGRPT"/>
</dbReference>
<dbReference type="GO" id="GO:0005509">
    <property type="term" value="F:calcium ion binding"/>
    <property type="evidence" value="ECO:0007669"/>
    <property type="project" value="InterPro"/>
</dbReference>
<dbReference type="Gene3D" id="2.150.10.10">
    <property type="entry name" value="Serralysin-like metalloprotease, C-terminal"/>
    <property type="match status" value="2"/>
</dbReference>
<organism evidence="3 4">
    <name type="scientific">Microvirga flocculans</name>
    <dbReference type="NCBI Taxonomy" id="217168"/>
    <lineage>
        <taxon>Bacteria</taxon>
        <taxon>Pseudomonadati</taxon>
        <taxon>Pseudomonadota</taxon>
        <taxon>Alphaproteobacteria</taxon>
        <taxon>Hyphomicrobiales</taxon>
        <taxon>Methylobacteriaceae</taxon>
        <taxon>Microvirga</taxon>
    </lineage>
</organism>
<reference evidence="3 4" key="1">
    <citation type="submission" date="2020-08" db="EMBL/GenBank/DDBJ databases">
        <title>Genomic Encyclopedia of Type Strains, Phase IV (KMG-IV): sequencing the most valuable type-strain genomes for metagenomic binning, comparative biology and taxonomic classification.</title>
        <authorList>
            <person name="Goeker M."/>
        </authorList>
    </citation>
    <scope>NUCLEOTIDE SEQUENCE [LARGE SCALE GENOMIC DNA]</scope>
    <source>
        <strain evidence="3 4">DSM 15743</strain>
    </source>
</reference>
<keyword evidence="2" id="KW-0964">Secreted</keyword>
<dbReference type="InterPro" id="IPR001343">
    <property type="entry name" value="Hemolysn_Ca-bd"/>
</dbReference>
<dbReference type="Pfam" id="PF00353">
    <property type="entry name" value="HemolysinCabind"/>
    <property type="match status" value="2"/>
</dbReference>
<dbReference type="RefSeq" id="WP_161634687.1">
    <property type="nucleotide sequence ID" value="NZ_JACIDC010000003.1"/>
</dbReference>
<dbReference type="SUPFAM" id="SSF51120">
    <property type="entry name" value="beta-Roll"/>
    <property type="match status" value="1"/>
</dbReference>
<dbReference type="GO" id="GO:0005576">
    <property type="term" value="C:extracellular region"/>
    <property type="evidence" value="ECO:0007669"/>
    <property type="project" value="UniProtKB-SubCell"/>
</dbReference>
<dbReference type="PROSITE" id="PS00330">
    <property type="entry name" value="HEMOLYSIN_CALCIUM"/>
    <property type="match status" value="3"/>
</dbReference>
<comment type="subcellular location">
    <subcellularLocation>
        <location evidence="1">Secreted</location>
    </subcellularLocation>
</comment>
<dbReference type="Proteomes" id="UP000519439">
    <property type="component" value="Unassembled WGS sequence"/>
</dbReference>
<dbReference type="PANTHER" id="PTHR38340:SF1">
    <property type="entry name" value="S-LAYER PROTEIN"/>
    <property type="match status" value="1"/>
</dbReference>
<dbReference type="PANTHER" id="PTHR38340">
    <property type="entry name" value="S-LAYER PROTEIN"/>
    <property type="match status" value="1"/>
</dbReference>
<evidence type="ECO:0000313" key="4">
    <source>
        <dbReference type="Proteomes" id="UP000519439"/>
    </source>
</evidence>
<dbReference type="InterPro" id="IPR050557">
    <property type="entry name" value="RTX_toxin/Mannuronan_C5-epim"/>
</dbReference>
<sequence length="202" mass="20580">MATIKPKPDGTAKGTSAADTITGSGIANIFAGFGGNDTLDGAGGADVIDGGSGNDRIYGGSGNDILGGDSGNDWINGGGGGDFLVGGAGRDTLTGGSGKDFFIFDTKPAKTAIDTIADFSVRDDTIMLDKGIFKVSATSKGMMSSSAFWTGSKAHDANDRIIFNKSTGALYYDPDGTGAKAAVQIAKLDKGLKLTYKDFLFF</sequence>
<dbReference type="EMBL" id="JACIDC010000003">
    <property type="protein sequence ID" value="MBB4039580.1"/>
    <property type="molecule type" value="Genomic_DNA"/>
</dbReference>
<dbReference type="AlphaFoldDB" id="A0A7W6IET3"/>
<evidence type="ECO:0000256" key="2">
    <source>
        <dbReference type="ARBA" id="ARBA00022525"/>
    </source>
</evidence>
<comment type="caution">
    <text evidence="3">The sequence shown here is derived from an EMBL/GenBank/DDBJ whole genome shotgun (WGS) entry which is preliminary data.</text>
</comment>
<proteinExistence type="predicted"/>
<protein>
    <submittedName>
        <fullName evidence="3">Ca2+-binding RTX toxin-like protein</fullName>
    </submittedName>
</protein>